<keyword evidence="8" id="KW-0949">S-adenosyl-L-methionine</keyword>
<feature type="region of interest" description="Disordered" evidence="13">
    <location>
        <begin position="378"/>
        <end position="443"/>
    </location>
</feature>
<evidence type="ECO:0000313" key="15">
    <source>
        <dbReference type="EMBL" id="OXA60483.1"/>
    </source>
</evidence>
<evidence type="ECO:0000256" key="7">
    <source>
        <dbReference type="ARBA" id="ARBA00022679"/>
    </source>
</evidence>
<dbReference type="PANTHER" id="PTHR12977">
    <property type="entry name" value="SUPPRESSOR OF VARIEGATION 4-20-RELATED"/>
    <property type="match status" value="1"/>
</dbReference>
<keyword evidence="10" id="KW-0805">Transcription regulation</keyword>
<evidence type="ECO:0000256" key="12">
    <source>
        <dbReference type="ARBA" id="ARBA00023242"/>
    </source>
</evidence>
<evidence type="ECO:0000256" key="2">
    <source>
        <dbReference type="ARBA" id="ARBA00004286"/>
    </source>
</evidence>
<protein>
    <recommendedName>
        <fullName evidence="3">[histone H4]-N-methyl-L-lysine(20) N-methyltransferase</fullName>
        <ecNumber evidence="3">2.1.1.362</ecNumber>
    </recommendedName>
</protein>
<keyword evidence="16" id="KW-1185">Reference proteome</keyword>
<dbReference type="Proteomes" id="UP000198287">
    <property type="component" value="Unassembled WGS sequence"/>
</dbReference>
<dbReference type="PROSITE" id="PS50280">
    <property type="entry name" value="SET"/>
    <property type="match status" value="1"/>
</dbReference>
<evidence type="ECO:0000313" key="16">
    <source>
        <dbReference type="Proteomes" id="UP000198287"/>
    </source>
</evidence>
<feature type="compositionally biased region" description="Polar residues" evidence="13">
    <location>
        <begin position="378"/>
        <end position="389"/>
    </location>
</feature>
<feature type="compositionally biased region" description="Basic residues" evidence="13">
    <location>
        <begin position="397"/>
        <end position="407"/>
    </location>
</feature>
<dbReference type="GO" id="GO:0140941">
    <property type="term" value="F:histone H4K20me methyltransferase activity"/>
    <property type="evidence" value="ECO:0007669"/>
    <property type="project" value="UniProtKB-EC"/>
</dbReference>
<name>A0A226ES88_FOLCA</name>
<feature type="region of interest" description="Disordered" evidence="13">
    <location>
        <begin position="293"/>
        <end position="341"/>
    </location>
</feature>
<dbReference type="PANTHER" id="PTHR12977:SF4">
    <property type="entry name" value="HISTONE-LYSINE N-METHYLTRANSFERASE KMT5B"/>
    <property type="match status" value="1"/>
</dbReference>
<dbReference type="InterPro" id="IPR041938">
    <property type="entry name" value="Hist-Lys_N-MTase_N"/>
</dbReference>
<evidence type="ECO:0000256" key="8">
    <source>
        <dbReference type="ARBA" id="ARBA00022691"/>
    </source>
</evidence>
<dbReference type="OMA" id="QGEEITC"/>
<evidence type="ECO:0000256" key="9">
    <source>
        <dbReference type="ARBA" id="ARBA00022853"/>
    </source>
</evidence>
<evidence type="ECO:0000256" key="1">
    <source>
        <dbReference type="ARBA" id="ARBA00004123"/>
    </source>
</evidence>
<dbReference type="SUPFAM" id="SSF82199">
    <property type="entry name" value="SET domain"/>
    <property type="match status" value="1"/>
</dbReference>
<evidence type="ECO:0000256" key="13">
    <source>
        <dbReference type="SAM" id="MobiDB-lite"/>
    </source>
</evidence>
<keyword evidence="5" id="KW-0678">Repressor</keyword>
<keyword evidence="9" id="KW-0156">Chromatin regulator</keyword>
<dbReference type="STRING" id="158441.A0A226ES88"/>
<keyword evidence="12" id="KW-0539">Nucleus</keyword>
<evidence type="ECO:0000256" key="6">
    <source>
        <dbReference type="ARBA" id="ARBA00022603"/>
    </source>
</evidence>
<feature type="domain" description="SET" evidence="14">
    <location>
        <begin position="150"/>
        <end position="266"/>
    </location>
</feature>
<dbReference type="InterPro" id="IPR001214">
    <property type="entry name" value="SET_dom"/>
</dbReference>
<comment type="caution">
    <text evidence="15">The sequence shown here is derived from an EMBL/GenBank/DDBJ whole genome shotgun (WGS) entry which is preliminary data.</text>
</comment>
<evidence type="ECO:0000256" key="11">
    <source>
        <dbReference type="ARBA" id="ARBA00023163"/>
    </source>
</evidence>
<feature type="compositionally biased region" description="Basic and acidic residues" evidence="13">
    <location>
        <begin position="431"/>
        <end position="443"/>
    </location>
</feature>
<dbReference type="EMBL" id="LNIX01000002">
    <property type="protein sequence ID" value="OXA60483.1"/>
    <property type="molecule type" value="Genomic_DNA"/>
</dbReference>
<keyword evidence="4" id="KW-0158">Chromosome</keyword>
<evidence type="ECO:0000256" key="4">
    <source>
        <dbReference type="ARBA" id="ARBA00022454"/>
    </source>
</evidence>
<gene>
    <name evidence="15" type="ORF">Fcan01_05074</name>
</gene>
<dbReference type="GO" id="GO:0005694">
    <property type="term" value="C:chromosome"/>
    <property type="evidence" value="ECO:0007669"/>
    <property type="project" value="UniProtKB-SubCell"/>
</dbReference>
<feature type="compositionally biased region" description="Basic and acidic residues" evidence="13">
    <location>
        <begin position="7"/>
        <end position="18"/>
    </location>
</feature>
<organism evidence="15 16">
    <name type="scientific">Folsomia candida</name>
    <name type="common">Springtail</name>
    <dbReference type="NCBI Taxonomy" id="158441"/>
    <lineage>
        <taxon>Eukaryota</taxon>
        <taxon>Metazoa</taxon>
        <taxon>Ecdysozoa</taxon>
        <taxon>Arthropoda</taxon>
        <taxon>Hexapoda</taxon>
        <taxon>Collembola</taxon>
        <taxon>Entomobryomorpha</taxon>
        <taxon>Isotomoidea</taxon>
        <taxon>Isotomidae</taxon>
        <taxon>Proisotominae</taxon>
        <taxon>Folsomia</taxon>
    </lineage>
</organism>
<dbReference type="InterPro" id="IPR025790">
    <property type="entry name" value="Suv4-20_animal"/>
</dbReference>
<dbReference type="AlphaFoldDB" id="A0A226ES88"/>
<evidence type="ECO:0000256" key="10">
    <source>
        <dbReference type="ARBA" id="ARBA00023015"/>
    </source>
</evidence>
<dbReference type="Gene3D" id="1.10.10.1700">
    <property type="entry name" value="Histone-lysine N-methyltransferase"/>
    <property type="match status" value="1"/>
</dbReference>
<dbReference type="InterPro" id="IPR039977">
    <property type="entry name" value="Suv4-20/Set9"/>
</dbReference>
<dbReference type="SMART" id="SM00317">
    <property type="entry name" value="SET"/>
    <property type="match status" value="1"/>
</dbReference>
<dbReference type="OrthoDB" id="6627536at2759"/>
<dbReference type="InterPro" id="IPR046341">
    <property type="entry name" value="SET_dom_sf"/>
</dbReference>
<keyword evidence="6" id="KW-0489">Methyltransferase</keyword>
<feature type="compositionally biased region" description="Low complexity" evidence="13">
    <location>
        <begin position="293"/>
        <end position="312"/>
    </location>
</feature>
<reference evidence="15 16" key="1">
    <citation type="submission" date="2015-12" db="EMBL/GenBank/DDBJ databases">
        <title>The genome of Folsomia candida.</title>
        <authorList>
            <person name="Faddeeva A."/>
            <person name="Derks M.F."/>
            <person name="Anvar Y."/>
            <person name="Smit S."/>
            <person name="Van Straalen N."/>
            <person name="Roelofs D."/>
        </authorList>
    </citation>
    <scope>NUCLEOTIDE SEQUENCE [LARGE SCALE GENOMIC DNA]</scope>
    <source>
        <strain evidence="15 16">VU population</strain>
        <tissue evidence="15">Whole body</tissue>
    </source>
</reference>
<dbReference type="PROSITE" id="PS51570">
    <property type="entry name" value="SAM_MT43_SUVAR420_2"/>
    <property type="match status" value="1"/>
</dbReference>
<keyword evidence="7" id="KW-0808">Transferase</keyword>
<dbReference type="EC" id="2.1.1.362" evidence="3"/>
<evidence type="ECO:0000256" key="5">
    <source>
        <dbReference type="ARBA" id="ARBA00022491"/>
    </source>
</evidence>
<dbReference type="GO" id="GO:0032259">
    <property type="term" value="P:methylation"/>
    <property type="evidence" value="ECO:0007669"/>
    <property type="project" value="UniProtKB-KW"/>
</dbReference>
<evidence type="ECO:0000256" key="3">
    <source>
        <dbReference type="ARBA" id="ARBA00012188"/>
    </source>
</evidence>
<evidence type="ECO:0000259" key="14">
    <source>
        <dbReference type="PROSITE" id="PS50280"/>
    </source>
</evidence>
<sequence length="443" mass="49597">MTRGPGPKREAGGGKGKDTLPPQPTQLALIDIVTRLTNTNPSDGALALGALAPLGAKELMDNDDLATALVVDSLLGFTTHKMKICYRSPFSAPGRTYQVKKMLQNFLEHNDYSKISSELADLFESCKIKGLTPSGYQHIIRYLRIFHPDAGFQLVPCYRYSAERFVGAKICATRKWSKGEEMKSLVGCIAELNREEEGQYLRTGLNDFSVMYSCRKKCSQLWLGPAAYVNHDCQPNCRYVSTGRSTAVIQVLRDIEQGEEITCYYSRDFFGDGNSVCECRTCERLCTGKFSATSTASTASDPSQSSSSQIKTQQEEGYKLRDTRRRLNRRRNTESSSESEDATFGIGGLLSDFNLLNFANSHNHNSVDHFRSRILNLPSSKNRFMPRSQSEIEPRQRGRPQKRRLKKFSSEILQTSNNDRGSDNDNLGGDIEAKRICSEQHAN</sequence>
<dbReference type="Gene3D" id="2.170.270.10">
    <property type="entry name" value="SET domain"/>
    <property type="match status" value="1"/>
</dbReference>
<proteinExistence type="predicted"/>
<keyword evidence="11" id="KW-0804">Transcription</keyword>
<accession>A0A226ES88</accession>
<comment type="subcellular location">
    <subcellularLocation>
        <location evidence="2">Chromosome</location>
    </subcellularLocation>
    <subcellularLocation>
        <location evidence="1">Nucleus</location>
    </subcellularLocation>
</comment>
<dbReference type="GO" id="GO:0005634">
    <property type="term" value="C:nucleus"/>
    <property type="evidence" value="ECO:0007669"/>
    <property type="project" value="UniProtKB-SubCell"/>
</dbReference>
<feature type="region of interest" description="Disordered" evidence="13">
    <location>
        <begin position="1"/>
        <end position="24"/>
    </location>
</feature>
<dbReference type="FunFam" id="2.170.270.10:FF:000006">
    <property type="entry name" value="Histone-lysine N-methyltransferase"/>
    <property type="match status" value="1"/>
</dbReference>
<dbReference type="Pfam" id="PF00856">
    <property type="entry name" value="SET"/>
    <property type="match status" value="1"/>
</dbReference>